<organism evidence="2 3">
    <name type="scientific">Aphis glycines</name>
    <name type="common">Soybean aphid</name>
    <dbReference type="NCBI Taxonomy" id="307491"/>
    <lineage>
        <taxon>Eukaryota</taxon>
        <taxon>Metazoa</taxon>
        <taxon>Ecdysozoa</taxon>
        <taxon>Arthropoda</taxon>
        <taxon>Hexapoda</taxon>
        <taxon>Insecta</taxon>
        <taxon>Pterygota</taxon>
        <taxon>Neoptera</taxon>
        <taxon>Paraneoptera</taxon>
        <taxon>Hemiptera</taxon>
        <taxon>Sternorrhyncha</taxon>
        <taxon>Aphidomorpha</taxon>
        <taxon>Aphidoidea</taxon>
        <taxon>Aphididae</taxon>
        <taxon>Aphidini</taxon>
        <taxon>Aphis</taxon>
        <taxon>Aphis</taxon>
    </lineage>
</organism>
<accession>A0A6G0U2K1</accession>
<reference evidence="2 3" key="1">
    <citation type="submission" date="2019-08" db="EMBL/GenBank/DDBJ databases">
        <title>The genome of the soybean aphid Biotype 1, its phylome, world population structure and adaptation to the North American continent.</title>
        <authorList>
            <person name="Giordano R."/>
            <person name="Donthu R.K."/>
            <person name="Hernandez A.G."/>
            <person name="Wright C.L."/>
            <person name="Zimin A.V."/>
        </authorList>
    </citation>
    <scope>NUCLEOTIDE SEQUENCE [LARGE SCALE GENOMIC DNA]</scope>
    <source>
        <tissue evidence="2">Whole aphids</tissue>
    </source>
</reference>
<comment type="caution">
    <text evidence="2">The sequence shown here is derived from an EMBL/GenBank/DDBJ whole genome shotgun (WGS) entry which is preliminary data.</text>
</comment>
<sequence>MTGTDKEILKIFRFLIIWCNIEICLIMFGLFGITVLTTQPLVYYYNYLCALRCPYKMHPFKYVLDYDFEIGFEKKKGCSLNSKILELSTMKSSHSCQIRYNRHSTPSFTHYSSHIPLSVDIILHVFTSACTVQPLCYSVIIPSSSNVRSDFCELNGTSSCCSPFLYLISLSSSYFCLRLLVDAFQVGT</sequence>
<keyword evidence="3" id="KW-1185">Reference proteome</keyword>
<keyword evidence="1" id="KW-1133">Transmembrane helix</keyword>
<evidence type="ECO:0000313" key="2">
    <source>
        <dbReference type="EMBL" id="KAE9543304.1"/>
    </source>
</evidence>
<dbReference type="Proteomes" id="UP000475862">
    <property type="component" value="Unassembled WGS sequence"/>
</dbReference>
<feature type="transmembrane region" description="Helical" evidence="1">
    <location>
        <begin position="12"/>
        <end position="36"/>
    </location>
</feature>
<dbReference type="EMBL" id="VYZN01000009">
    <property type="protein sequence ID" value="KAE9543304.1"/>
    <property type="molecule type" value="Genomic_DNA"/>
</dbReference>
<keyword evidence="1" id="KW-0812">Transmembrane</keyword>
<evidence type="ECO:0000313" key="3">
    <source>
        <dbReference type="Proteomes" id="UP000475862"/>
    </source>
</evidence>
<evidence type="ECO:0000256" key="1">
    <source>
        <dbReference type="SAM" id="Phobius"/>
    </source>
</evidence>
<keyword evidence="1" id="KW-0472">Membrane</keyword>
<gene>
    <name evidence="2" type="ORF">AGLY_003215</name>
</gene>
<name>A0A6G0U2K1_APHGL</name>
<proteinExistence type="predicted"/>
<protein>
    <submittedName>
        <fullName evidence="2">Uncharacterized protein</fullName>
    </submittedName>
</protein>
<dbReference type="AlphaFoldDB" id="A0A6G0U2K1"/>